<dbReference type="EMBL" id="CAJVQB010000961">
    <property type="protein sequence ID" value="CAG8515052.1"/>
    <property type="molecule type" value="Genomic_DNA"/>
</dbReference>
<dbReference type="Proteomes" id="UP000789901">
    <property type="component" value="Unassembled WGS sequence"/>
</dbReference>
<name>A0ABM8W3G1_GIGMA</name>
<comment type="caution">
    <text evidence="1">The sequence shown here is derived from an EMBL/GenBank/DDBJ whole genome shotgun (WGS) entry which is preliminary data.</text>
</comment>
<evidence type="ECO:0000313" key="2">
    <source>
        <dbReference type="Proteomes" id="UP000789901"/>
    </source>
</evidence>
<evidence type="ECO:0000313" key="1">
    <source>
        <dbReference type="EMBL" id="CAG8515052.1"/>
    </source>
</evidence>
<keyword evidence="2" id="KW-1185">Reference proteome</keyword>
<proteinExistence type="predicted"/>
<protein>
    <submittedName>
        <fullName evidence="1">30160_t:CDS:1</fullName>
    </submittedName>
</protein>
<sequence length="55" mass="6498">MFIADHNFDTEEKILQALFINKPLLRTEIEKVIPTYNNDKEVLDYLKEFSKSAHS</sequence>
<gene>
    <name evidence="1" type="ORF">GMARGA_LOCUS2876</name>
</gene>
<accession>A0ABM8W3G1</accession>
<organism evidence="1 2">
    <name type="scientific">Gigaspora margarita</name>
    <dbReference type="NCBI Taxonomy" id="4874"/>
    <lineage>
        <taxon>Eukaryota</taxon>
        <taxon>Fungi</taxon>
        <taxon>Fungi incertae sedis</taxon>
        <taxon>Mucoromycota</taxon>
        <taxon>Glomeromycotina</taxon>
        <taxon>Glomeromycetes</taxon>
        <taxon>Diversisporales</taxon>
        <taxon>Gigasporaceae</taxon>
        <taxon>Gigaspora</taxon>
    </lineage>
</organism>
<reference evidence="1 2" key="1">
    <citation type="submission" date="2021-06" db="EMBL/GenBank/DDBJ databases">
        <authorList>
            <person name="Kallberg Y."/>
            <person name="Tangrot J."/>
            <person name="Rosling A."/>
        </authorList>
    </citation>
    <scope>NUCLEOTIDE SEQUENCE [LARGE SCALE GENOMIC DNA]</scope>
    <source>
        <strain evidence="1 2">120-4 pot B 10/14</strain>
    </source>
</reference>